<name>A0ABV9M1K7_9ALTE</name>
<feature type="domain" description="SWIM-type" evidence="2">
    <location>
        <begin position="49"/>
        <end position="86"/>
    </location>
</feature>
<evidence type="ECO:0000256" key="1">
    <source>
        <dbReference type="PROSITE-ProRule" id="PRU00325"/>
    </source>
</evidence>
<keyword evidence="4" id="KW-1185">Reference proteome</keyword>
<proteinExistence type="predicted"/>
<evidence type="ECO:0000259" key="2">
    <source>
        <dbReference type="PROSITE" id="PS50966"/>
    </source>
</evidence>
<reference evidence="4" key="1">
    <citation type="journal article" date="2019" name="Int. J. Syst. Evol. Microbiol.">
        <title>The Global Catalogue of Microorganisms (GCM) 10K type strain sequencing project: providing services to taxonomists for standard genome sequencing and annotation.</title>
        <authorList>
            <consortium name="The Broad Institute Genomics Platform"/>
            <consortium name="The Broad Institute Genome Sequencing Center for Infectious Disease"/>
            <person name="Wu L."/>
            <person name="Ma J."/>
        </authorList>
    </citation>
    <scope>NUCLEOTIDE SEQUENCE [LARGE SCALE GENOMIC DNA]</scope>
    <source>
        <strain evidence="4">KACC 12507</strain>
    </source>
</reference>
<accession>A0ABV9M1K7</accession>
<dbReference type="EMBL" id="JBHSGU010000017">
    <property type="protein sequence ID" value="MFC4701583.1"/>
    <property type="molecule type" value="Genomic_DNA"/>
</dbReference>
<gene>
    <name evidence="3" type="ORF">ACFO4O_15605</name>
</gene>
<comment type="caution">
    <text evidence="3">The sequence shown here is derived from an EMBL/GenBank/DDBJ whole genome shotgun (WGS) entry which is preliminary data.</text>
</comment>
<dbReference type="Proteomes" id="UP001595897">
    <property type="component" value="Unassembled WGS sequence"/>
</dbReference>
<keyword evidence="1" id="KW-0479">Metal-binding</keyword>
<dbReference type="InterPro" id="IPR007527">
    <property type="entry name" value="Znf_SWIM"/>
</dbReference>
<organism evidence="3 4">
    <name type="scientific">Glaciecola siphonariae</name>
    <dbReference type="NCBI Taxonomy" id="521012"/>
    <lineage>
        <taxon>Bacteria</taxon>
        <taxon>Pseudomonadati</taxon>
        <taxon>Pseudomonadota</taxon>
        <taxon>Gammaproteobacteria</taxon>
        <taxon>Alteromonadales</taxon>
        <taxon>Alteromonadaceae</taxon>
        <taxon>Glaciecola</taxon>
    </lineage>
</organism>
<sequence>MNDLSALAYRLAGQNAYEKGRALYNDNFVNNLTFTKHTIRAQVEGTQLYQIVLKAVGDSYEGACTCPASEGFDFCKHCVAVLLAYEEKAQSFEKMRNGPPAQRVRAHIEQLSEQESKRALFDIVSATPELLEQWLLVADVTSGQIQAKDLKKHFTKALPLRDIWRHDKVRDYFDKGFQVLNRLFNVTALLSEQEAFDLAQFALQRYDKILERVDDSGGYRFSVFALLERQLANTFKLLKWPVDDKAAFLINLYYVDYNHLSFDNIPNKFIAEQDELLRATFFRSLRTTIDAKSRLLENVKTSESLVIKQMTQHLITHFLDDGQHKLALLYMTQIANSIDEFFHIITLATDIQQFDIAREYAAVAANQIRMHEDKVKLTRLNIDIAKESKQSDEELEQVWLLFSQTLQIDDYKSMEHLYERLGKSFKAVEKKAEALLIAKVSSQQKSNQGSAMMRSVENLIEFYLYREKIEQALALAKQYELAPDTLHDVAFASMKKRPKASFNLYRQLCLLYPQLGGHKDYEACISLLKELDKHMPHDAQMSEKFNHLLAELADIFRYKEPFIGLLAQAFPTQR</sequence>
<evidence type="ECO:0000313" key="4">
    <source>
        <dbReference type="Proteomes" id="UP001595897"/>
    </source>
</evidence>
<dbReference type="Pfam" id="PF04434">
    <property type="entry name" value="SWIM"/>
    <property type="match status" value="1"/>
</dbReference>
<evidence type="ECO:0000313" key="3">
    <source>
        <dbReference type="EMBL" id="MFC4701583.1"/>
    </source>
</evidence>
<keyword evidence="1" id="KW-0862">Zinc</keyword>
<keyword evidence="1" id="KW-0863">Zinc-finger</keyword>
<dbReference type="PROSITE" id="PS50966">
    <property type="entry name" value="ZF_SWIM"/>
    <property type="match status" value="1"/>
</dbReference>
<protein>
    <submittedName>
        <fullName evidence="3">SWIM zinc finger domain-containing protein</fullName>
    </submittedName>
</protein>
<dbReference type="RefSeq" id="WP_382410201.1">
    <property type="nucleotide sequence ID" value="NZ_JBHSGU010000017.1"/>
</dbReference>